<evidence type="ECO:0000313" key="18">
    <source>
        <dbReference type="Proteomes" id="UP000752012"/>
    </source>
</evidence>
<evidence type="ECO:0000256" key="14">
    <source>
        <dbReference type="HAMAP-Rule" id="MF_00138"/>
    </source>
</evidence>
<keyword evidence="18" id="KW-1185">Reference proteome</keyword>
<dbReference type="Gene3D" id="3.30.470.20">
    <property type="entry name" value="ATP-grasp fold, B domain"/>
    <property type="match status" value="1"/>
</dbReference>
<dbReference type="Gene3D" id="3.40.50.20">
    <property type="match status" value="1"/>
</dbReference>
<dbReference type="GO" id="GO:0046872">
    <property type="term" value="F:metal ion binding"/>
    <property type="evidence" value="ECO:0007669"/>
    <property type="project" value="UniProtKB-KW"/>
</dbReference>
<dbReference type="Gene3D" id="3.30.1490.20">
    <property type="entry name" value="ATP-grasp fold, A domain"/>
    <property type="match status" value="1"/>
</dbReference>
<feature type="domain" description="ATP-grasp" evidence="16">
    <location>
        <begin position="109"/>
        <end position="315"/>
    </location>
</feature>
<dbReference type="SUPFAM" id="SSF52440">
    <property type="entry name" value="PreATP-grasp domain"/>
    <property type="match status" value="1"/>
</dbReference>
<evidence type="ECO:0000256" key="3">
    <source>
        <dbReference type="ARBA" id="ARBA00005174"/>
    </source>
</evidence>
<dbReference type="AlphaFoldDB" id="A0A969PSR1"/>
<reference evidence="17 18" key="1">
    <citation type="submission" date="2020-03" db="EMBL/GenBank/DDBJ databases">
        <title>Assessment of the enzymatic potential of alkaline-tolerant lipase obtained from Bacillus luteus H11 (technogenic soil) for the bioremediation of saline soils contaminated with petroleum substances.</title>
        <authorList>
            <person name="Kalwasinska A."/>
        </authorList>
    </citation>
    <scope>NUCLEOTIDE SEQUENCE [LARGE SCALE GENOMIC DNA]</scope>
    <source>
        <strain evidence="17 18">H11</strain>
    </source>
</reference>
<dbReference type="EC" id="6.3.4.13" evidence="4 14"/>
<dbReference type="HAMAP" id="MF_00138">
    <property type="entry name" value="GARS"/>
    <property type="match status" value="1"/>
</dbReference>
<dbReference type="SMART" id="SM01209">
    <property type="entry name" value="GARS_A"/>
    <property type="match status" value="1"/>
</dbReference>
<dbReference type="FunFam" id="3.30.470.20:FF:000018">
    <property type="entry name" value="Trifunctional purine biosynthetic protein adenosine-3"/>
    <property type="match status" value="1"/>
</dbReference>
<keyword evidence="7 15" id="KW-0547">Nucleotide-binding</keyword>
<dbReference type="InterPro" id="IPR016185">
    <property type="entry name" value="PreATP-grasp_dom_sf"/>
</dbReference>
<evidence type="ECO:0000313" key="17">
    <source>
        <dbReference type="EMBL" id="NJP38399.1"/>
    </source>
</evidence>
<evidence type="ECO:0000256" key="9">
    <source>
        <dbReference type="ARBA" id="ARBA00022840"/>
    </source>
</evidence>
<dbReference type="InterPro" id="IPR037123">
    <property type="entry name" value="PRibGlycinamide_synth_C_sf"/>
</dbReference>
<keyword evidence="6" id="KW-0479">Metal-binding</keyword>
<dbReference type="InterPro" id="IPR020559">
    <property type="entry name" value="PRibGlycinamide_synth_CS"/>
</dbReference>
<comment type="similarity">
    <text evidence="11 14">Belongs to the GARS family.</text>
</comment>
<dbReference type="GO" id="GO:0004637">
    <property type="term" value="F:phosphoribosylamine-glycine ligase activity"/>
    <property type="evidence" value="ECO:0007669"/>
    <property type="project" value="UniProtKB-UniRule"/>
</dbReference>
<comment type="cofactor">
    <cofactor evidence="2">
        <name>Mg(2+)</name>
        <dbReference type="ChEBI" id="CHEBI:18420"/>
    </cofactor>
</comment>
<dbReference type="PANTHER" id="PTHR43472">
    <property type="entry name" value="PHOSPHORIBOSYLAMINE--GLYCINE LIGASE"/>
    <property type="match status" value="1"/>
</dbReference>
<evidence type="ECO:0000256" key="7">
    <source>
        <dbReference type="ARBA" id="ARBA00022741"/>
    </source>
</evidence>
<evidence type="ECO:0000259" key="16">
    <source>
        <dbReference type="PROSITE" id="PS50975"/>
    </source>
</evidence>
<evidence type="ECO:0000256" key="1">
    <source>
        <dbReference type="ARBA" id="ARBA00001936"/>
    </source>
</evidence>
<dbReference type="EMBL" id="JAATHJ010000021">
    <property type="protein sequence ID" value="NJP38399.1"/>
    <property type="molecule type" value="Genomic_DNA"/>
</dbReference>
<dbReference type="RefSeq" id="WP_168007843.1">
    <property type="nucleotide sequence ID" value="NZ_JAATHJ010000021.1"/>
</dbReference>
<evidence type="ECO:0000256" key="8">
    <source>
        <dbReference type="ARBA" id="ARBA00022755"/>
    </source>
</evidence>
<dbReference type="NCBIfam" id="TIGR00877">
    <property type="entry name" value="purD"/>
    <property type="match status" value="1"/>
</dbReference>
<dbReference type="Pfam" id="PF01071">
    <property type="entry name" value="GARS_A"/>
    <property type="match status" value="1"/>
</dbReference>
<dbReference type="InterPro" id="IPR020560">
    <property type="entry name" value="PRibGlycinamide_synth_C-dom"/>
</dbReference>
<dbReference type="InterPro" id="IPR011054">
    <property type="entry name" value="Rudment_hybrid_motif"/>
</dbReference>
<dbReference type="Gene3D" id="3.90.600.10">
    <property type="entry name" value="Phosphoribosylglycinamide synthetase, C-terminal domain"/>
    <property type="match status" value="1"/>
</dbReference>
<dbReference type="InterPro" id="IPR011761">
    <property type="entry name" value="ATP-grasp"/>
</dbReference>
<dbReference type="InterPro" id="IPR013815">
    <property type="entry name" value="ATP_grasp_subdomain_1"/>
</dbReference>
<dbReference type="PROSITE" id="PS50975">
    <property type="entry name" value="ATP_GRASP"/>
    <property type="match status" value="1"/>
</dbReference>
<keyword evidence="10" id="KW-0464">Manganese</keyword>
<evidence type="ECO:0000256" key="11">
    <source>
        <dbReference type="ARBA" id="ARBA00038345"/>
    </source>
</evidence>
<dbReference type="InterPro" id="IPR020562">
    <property type="entry name" value="PRibGlycinamide_synth_N"/>
</dbReference>
<evidence type="ECO:0000256" key="6">
    <source>
        <dbReference type="ARBA" id="ARBA00022723"/>
    </source>
</evidence>
<evidence type="ECO:0000256" key="5">
    <source>
        <dbReference type="ARBA" id="ARBA00022598"/>
    </source>
</evidence>
<gene>
    <name evidence="14 17" type="primary">purD</name>
    <name evidence="17" type="ORF">HCN83_12455</name>
</gene>
<dbReference type="GO" id="GO:0005524">
    <property type="term" value="F:ATP binding"/>
    <property type="evidence" value="ECO:0007669"/>
    <property type="project" value="UniProtKB-UniRule"/>
</dbReference>
<keyword evidence="8 14" id="KW-0658">Purine biosynthesis</keyword>
<dbReference type="Proteomes" id="UP000752012">
    <property type="component" value="Unassembled WGS sequence"/>
</dbReference>
<evidence type="ECO:0000256" key="2">
    <source>
        <dbReference type="ARBA" id="ARBA00001946"/>
    </source>
</evidence>
<sequence>MNILLVGSGGREHALAWKLADSDLADEIVVAPGSDAIGQILECTIEDVKEDDHAGMKRLVEQYDIELAVIGPEAPLAAGLTDVLQAEGVRVFGPTKAAAQLESSKTFAKELMKKYGIPTADFKQFTEAEPAISYIRSHGAPIVVKADGLAAGKGVIVAETVDEAIRAVHDILDDNAFGDAGSSVVIEEYLSGEELSFMAFVHGSTVIPMVTAQDHKRAYEGDIGPNTGGMGAYSPVPHLDGKWLQEAEESILRPAAEAMMQEGVPFTGVLYAGLMITENGPKVIEFNARFGDPEAQVVLPRLKSDLVQLLLDVLDERETTPEWSDCACAAVVVASEGYPGSYEKGQPFTMPMTRSNETQQFFHAGSVVNSEQVGWKTAGGRVFLLSTQAPTLEEAFSLTYDVLGQKEWPGLFYRRDIGHRVINRSENKSQ</sequence>
<dbReference type="SUPFAM" id="SSF51246">
    <property type="entry name" value="Rudiment single hybrid motif"/>
    <property type="match status" value="1"/>
</dbReference>
<proteinExistence type="inferred from homology"/>
<dbReference type="Pfam" id="PF02843">
    <property type="entry name" value="GARS_C"/>
    <property type="match status" value="1"/>
</dbReference>
<evidence type="ECO:0000256" key="13">
    <source>
        <dbReference type="ARBA" id="ARBA00042864"/>
    </source>
</evidence>
<comment type="caution">
    <text evidence="17">The sequence shown here is derived from an EMBL/GenBank/DDBJ whole genome shotgun (WGS) entry which is preliminary data.</text>
</comment>
<name>A0A969PSR1_9BACI</name>
<accession>A0A969PSR1</accession>
<dbReference type="SMART" id="SM01210">
    <property type="entry name" value="GARS_C"/>
    <property type="match status" value="1"/>
</dbReference>
<dbReference type="PROSITE" id="PS00184">
    <property type="entry name" value="GARS"/>
    <property type="match status" value="1"/>
</dbReference>
<protein>
    <recommendedName>
        <fullName evidence="4 14">Phosphoribosylamine--glycine ligase</fullName>
        <ecNumber evidence="4 14">6.3.4.13</ecNumber>
    </recommendedName>
    <alternativeName>
        <fullName evidence="14">GARS</fullName>
    </alternativeName>
    <alternativeName>
        <fullName evidence="12 14">Glycinamide ribonucleotide synthetase</fullName>
    </alternativeName>
    <alternativeName>
        <fullName evidence="13 14">Phosphoribosylglycinamide synthetase</fullName>
    </alternativeName>
</protein>
<dbReference type="FunFam" id="3.30.1490.20:FF:000006">
    <property type="entry name" value="phosphoribosylamine--glycine ligase, chloroplastic-like"/>
    <property type="match status" value="1"/>
</dbReference>
<evidence type="ECO:0000256" key="12">
    <source>
        <dbReference type="ARBA" id="ARBA00042242"/>
    </source>
</evidence>
<comment type="pathway">
    <text evidence="3 14">Purine metabolism; IMP biosynthesis via de novo pathway; N(1)-(5-phospho-D-ribosyl)glycinamide from 5-phospho-alpha-D-ribose 1-diphosphate: step 2/2.</text>
</comment>
<organism evidence="17 18">
    <name type="scientific">Alkalicoccus luteus</name>
    <dbReference type="NCBI Taxonomy" id="1237094"/>
    <lineage>
        <taxon>Bacteria</taxon>
        <taxon>Bacillati</taxon>
        <taxon>Bacillota</taxon>
        <taxon>Bacilli</taxon>
        <taxon>Bacillales</taxon>
        <taxon>Bacillaceae</taxon>
        <taxon>Alkalicoccus</taxon>
    </lineage>
</organism>
<dbReference type="PANTHER" id="PTHR43472:SF1">
    <property type="entry name" value="PHOSPHORIBOSYLAMINE--GLYCINE LIGASE, CHLOROPLASTIC"/>
    <property type="match status" value="1"/>
</dbReference>
<dbReference type="InterPro" id="IPR000115">
    <property type="entry name" value="PRibGlycinamide_synth"/>
</dbReference>
<evidence type="ECO:0000256" key="4">
    <source>
        <dbReference type="ARBA" id="ARBA00013255"/>
    </source>
</evidence>
<evidence type="ECO:0000256" key="10">
    <source>
        <dbReference type="ARBA" id="ARBA00023211"/>
    </source>
</evidence>
<keyword evidence="5 14" id="KW-0436">Ligase</keyword>
<comment type="catalytic activity">
    <reaction evidence="14">
        <text>5-phospho-beta-D-ribosylamine + glycine + ATP = N(1)-(5-phospho-beta-D-ribosyl)glycinamide + ADP + phosphate + H(+)</text>
        <dbReference type="Rhea" id="RHEA:17453"/>
        <dbReference type="ChEBI" id="CHEBI:15378"/>
        <dbReference type="ChEBI" id="CHEBI:30616"/>
        <dbReference type="ChEBI" id="CHEBI:43474"/>
        <dbReference type="ChEBI" id="CHEBI:57305"/>
        <dbReference type="ChEBI" id="CHEBI:58681"/>
        <dbReference type="ChEBI" id="CHEBI:143788"/>
        <dbReference type="ChEBI" id="CHEBI:456216"/>
        <dbReference type="EC" id="6.3.4.13"/>
    </reaction>
</comment>
<dbReference type="GO" id="GO:0006189">
    <property type="term" value="P:'de novo' IMP biosynthetic process"/>
    <property type="evidence" value="ECO:0007669"/>
    <property type="project" value="UniProtKB-UniRule"/>
</dbReference>
<keyword evidence="9 15" id="KW-0067">ATP-binding</keyword>
<evidence type="ECO:0000256" key="15">
    <source>
        <dbReference type="PROSITE-ProRule" id="PRU00409"/>
    </source>
</evidence>
<dbReference type="SUPFAM" id="SSF56059">
    <property type="entry name" value="Glutathione synthetase ATP-binding domain-like"/>
    <property type="match status" value="1"/>
</dbReference>
<comment type="cofactor">
    <cofactor evidence="1">
        <name>Mn(2+)</name>
        <dbReference type="ChEBI" id="CHEBI:29035"/>
    </cofactor>
</comment>
<dbReference type="GO" id="GO:0009113">
    <property type="term" value="P:purine nucleobase biosynthetic process"/>
    <property type="evidence" value="ECO:0007669"/>
    <property type="project" value="InterPro"/>
</dbReference>
<dbReference type="Pfam" id="PF02844">
    <property type="entry name" value="GARS_N"/>
    <property type="match status" value="1"/>
</dbReference>
<dbReference type="InterPro" id="IPR020561">
    <property type="entry name" value="PRibGlycinamid_synth_ATP-grasp"/>
</dbReference>